<evidence type="ECO:0000256" key="3">
    <source>
        <dbReference type="ARBA" id="ARBA00023015"/>
    </source>
</evidence>
<dbReference type="PANTHER" id="PTHR43669:SF3">
    <property type="entry name" value="ALCOHOL DEHYDROGENASE, PUTATIVE (AFU_ORTHOLOGUE AFUA_3G03445)-RELATED"/>
    <property type="match status" value="1"/>
</dbReference>
<dbReference type="GO" id="GO:0003677">
    <property type="term" value="F:DNA binding"/>
    <property type="evidence" value="ECO:0007669"/>
    <property type="project" value="UniProtKB-KW"/>
</dbReference>
<evidence type="ECO:0000313" key="8">
    <source>
        <dbReference type="Proteomes" id="UP000019494"/>
    </source>
</evidence>
<dbReference type="Gene3D" id="1.20.120.530">
    <property type="entry name" value="GntR ligand-binding domain-like"/>
    <property type="match status" value="1"/>
</dbReference>
<dbReference type="PRINTS" id="PR00081">
    <property type="entry name" value="GDHRDH"/>
</dbReference>
<comment type="similarity">
    <text evidence="1">Belongs to the short-chain dehydrogenases/reductases (SDR) family.</text>
</comment>
<dbReference type="GO" id="GO:0016491">
    <property type="term" value="F:oxidoreductase activity"/>
    <property type="evidence" value="ECO:0007669"/>
    <property type="project" value="UniProtKB-KW"/>
</dbReference>
<feature type="domain" description="GntR C-terminal" evidence="6">
    <location>
        <begin position="87"/>
        <end position="213"/>
    </location>
</feature>
<gene>
    <name evidence="7" type="ORF">N864_13810</name>
</gene>
<dbReference type="SUPFAM" id="SSF51735">
    <property type="entry name" value="NAD(P)-binding Rossmann-fold domains"/>
    <property type="match status" value="1"/>
</dbReference>
<dbReference type="InterPro" id="IPR008920">
    <property type="entry name" value="TF_FadR/GntR_C"/>
</dbReference>
<evidence type="ECO:0000256" key="5">
    <source>
        <dbReference type="ARBA" id="ARBA00023163"/>
    </source>
</evidence>
<feature type="non-terminal residue" evidence="7">
    <location>
        <position position="383"/>
    </location>
</feature>
<dbReference type="Proteomes" id="UP000019494">
    <property type="component" value="Unassembled WGS sequence"/>
</dbReference>
<dbReference type="AlphaFoldDB" id="W9GCH2"/>
<evidence type="ECO:0000259" key="6">
    <source>
        <dbReference type="SMART" id="SM00895"/>
    </source>
</evidence>
<keyword evidence="3" id="KW-0805">Transcription regulation</keyword>
<name>W9GCH2_9MICO</name>
<dbReference type="InterPro" id="IPR036291">
    <property type="entry name" value="NAD(P)-bd_dom_sf"/>
</dbReference>
<keyword evidence="5" id="KW-0804">Transcription</keyword>
<dbReference type="SUPFAM" id="SSF48008">
    <property type="entry name" value="GntR ligand-binding domain-like"/>
    <property type="match status" value="1"/>
</dbReference>
<organism evidence="7 8">
    <name type="scientific">Intrasporangium chromatireducens Q5-1</name>
    <dbReference type="NCBI Taxonomy" id="584657"/>
    <lineage>
        <taxon>Bacteria</taxon>
        <taxon>Bacillati</taxon>
        <taxon>Actinomycetota</taxon>
        <taxon>Actinomycetes</taxon>
        <taxon>Micrococcales</taxon>
        <taxon>Intrasporangiaceae</taxon>
        <taxon>Intrasporangium</taxon>
    </lineage>
</organism>
<comment type="caution">
    <text evidence="7">The sequence shown here is derived from an EMBL/GenBank/DDBJ whole genome shotgun (WGS) entry which is preliminary data.</text>
</comment>
<evidence type="ECO:0000313" key="7">
    <source>
        <dbReference type="EMBL" id="EWT03785.1"/>
    </source>
</evidence>
<dbReference type="SMART" id="SM00895">
    <property type="entry name" value="FCD"/>
    <property type="match status" value="1"/>
</dbReference>
<dbReference type="InterPro" id="IPR002347">
    <property type="entry name" value="SDR_fam"/>
</dbReference>
<keyword evidence="2" id="KW-0560">Oxidoreductase</keyword>
<dbReference type="EMBL" id="AWQS01000465">
    <property type="protein sequence ID" value="EWT03785.1"/>
    <property type="molecule type" value="Genomic_DNA"/>
</dbReference>
<dbReference type="Pfam" id="PF07729">
    <property type="entry name" value="FCD"/>
    <property type="match status" value="1"/>
</dbReference>
<dbReference type="Gene3D" id="3.40.50.720">
    <property type="entry name" value="NAD(P)-binding Rossmann-like Domain"/>
    <property type="match status" value="1"/>
</dbReference>
<dbReference type="Pfam" id="PF00106">
    <property type="entry name" value="adh_short"/>
    <property type="match status" value="1"/>
</dbReference>
<protein>
    <submittedName>
        <fullName evidence="7">Oxidoreductase</fullName>
    </submittedName>
</protein>
<keyword evidence="4" id="KW-0238">DNA-binding</keyword>
<keyword evidence="8" id="KW-1185">Reference proteome</keyword>
<accession>W9GCH2</accession>
<dbReference type="PANTHER" id="PTHR43669">
    <property type="entry name" value="5-KETO-D-GLUCONATE 5-REDUCTASE"/>
    <property type="match status" value="1"/>
</dbReference>
<evidence type="ECO:0000256" key="2">
    <source>
        <dbReference type="ARBA" id="ARBA00023002"/>
    </source>
</evidence>
<dbReference type="InterPro" id="IPR011711">
    <property type="entry name" value="GntR_C"/>
</dbReference>
<evidence type="ECO:0000256" key="1">
    <source>
        <dbReference type="ARBA" id="ARBA00006484"/>
    </source>
</evidence>
<evidence type="ECO:0000256" key="4">
    <source>
        <dbReference type="ARBA" id="ARBA00023125"/>
    </source>
</evidence>
<reference evidence="8" key="1">
    <citation type="submission" date="2013-08" db="EMBL/GenBank/DDBJ databases">
        <title>Intrasporangium oryzae NRRL B-24470.</title>
        <authorList>
            <person name="Liu H."/>
            <person name="Wang G."/>
        </authorList>
    </citation>
    <scope>NUCLEOTIDE SEQUENCE [LARGE SCALE GENOMIC DNA]</scope>
    <source>
        <strain evidence="8">Q5-1</strain>
    </source>
</reference>
<proteinExistence type="inferred from homology"/>
<sequence>MDPATGRLLEVPEARAVAGQVMLAARETAPLVARAPEREPRPEPARASAIAREDVLGGGPSAEPDSALGAGGYVIGEEHPSVQESDAIFEARQALELGALSLTIGRLTTSQLAGYRLLAESTLPHVDGDRFVDAAAYTDTNAAFHDYLFTLTRNEHLLQAYQALGVQGHMEEVLRNATWCHPRCATDHVEIVDAFEAGDLDRARTLIIEHADRSKLTMRRAMDDARQRLGSRWVSPGRFSGKVVLVTGAAQGIGERTARRICAEGGRLVLVDRSQFVHELSREFGSAGYTAYAVTADLETWEGANAMVQEAIGRFGRIDVAIHTVGGTIWAKPFHHYPPEQIQAEINRSLFPTLWSCRAILPHFIERRRGTIVNVSSVATRGL</sequence>